<keyword evidence="2" id="KW-0479">Metal-binding</keyword>
<feature type="transmembrane region" description="Helical" evidence="5">
    <location>
        <begin position="324"/>
        <end position="347"/>
    </location>
</feature>
<feature type="transmembrane region" description="Helical" evidence="5">
    <location>
        <begin position="200"/>
        <end position="218"/>
    </location>
</feature>
<dbReference type="PANTHER" id="PTHR43177">
    <property type="entry name" value="PROTEIN NRFC"/>
    <property type="match status" value="1"/>
</dbReference>
<name>A0AA48GQE5_9BACT</name>
<feature type="transmembrane region" description="Helical" evidence="5">
    <location>
        <begin position="368"/>
        <end position="388"/>
    </location>
</feature>
<reference evidence="8" key="1">
    <citation type="journal article" date="2023" name="Int. J. Syst. Evol. Microbiol.">
        <title>Mesoterricola silvestris gen. nov., sp. nov., Mesoterricola sediminis sp. nov., Geothrix oryzae sp. nov., Geothrix edaphica sp. nov., Geothrix rubra sp. nov., and Geothrix limicola sp. nov., six novel members of Acidobacteriota isolated from soils.</title>
        <authorList>
            <person name="Itoh H."/>
            <person name="Sugisawa Y."/>
            <person name="Mise K."/>
            <person name="Xu Z."/>
            <person name="Kuniyasu M."/>
            <person name="Ushijima N."/>
            <person name="Kawano K."/>
            <person name="Kobayashi E."/>
            <person name="Shiratori Y."/>
            <person name="Masuda Y."/>
            <person name="Senoo K."/>
        </authorList>
    </citation>
    <scope>NUCLEOTIDE SEQUENCE [LARGE SCALE GENOMIC DNA]</scope>
    <source>
        <strain evidence="8">W79</strain>
    </source>
</reference>
<dbReference type="Gene3D" id="3.30.70.20">
    <property type="match status" value="1"/>
</dbReference>
<sequence length="436" mass="46500">MTARRFLFHADRCTGCEACVLGCWMENRAQQTRPWRTVHTFNPHRRPDLPVFHLSLACHHCDEPACLANCPADAYAKDPATGAVTLRQEACMGCRYCTWACPHGAPRFSETTGTVEKCTFCPDREEPACVARCPVEALELEPRAQAGPAPLGLPGWELGPGIRIDGDPAAPRFAAPPPPAGLLEGLLRVPEPRITLRGEWTLVAFTTILAVLTARMAAGGPFPHPWPFLAAGAASMALSALHLGRPGRAWRALLNLRGSWLSREIALASLFLALCAAAFLGRVPAWAAAAAGFAALFAVDRVYRVAMKVPPLNLHSAHALLNGIYLAAVLGGSAPLAVGAGAFKLLLYGWRKAHFARKGRGLRPLLGAARVAAGFVVPALAPAPWAALGVVLGDLADRCEYYDELEVPSPEAALSMSWSLGNARMSRFRTSGGSDS</sequence>
<dbReference type="GO" id="GO:0016020">
    <property type="term" value="C:membrane"/>
    <property type="evidence" value="ECO:0007669"/>
    <property type="project" value="InterPro"/>
</dbReference>
<dbReference type="GO" id="GO:0051539">
    <property type="term" value="F:4 iron, 4 sulfur cluster binding"/>
    <property type="evidence" value="ECO:0007669"/>
    <property type="project" value="UniProtKB-KW"/>
</dbReference>
<dbReference type="RefSeq" id="WP_316412880.1">
    <property type="nucleotide sequence ID" value="NZ_AP027080.1"/>
</dbReference>
<dbReference type="SUPFAM" id="SSF54862">
    <property type="entry name" value="4Fe-4S ferredoxins"/>
    <property type="match status" value="1"/>
</dbReference>
<protein>
    <recommendedName>
        <fullName evidence="6">4Fe-4S ferredoxin-type domain-containing protein</fullName>
    </recommendedName>
</protein>
<evidence type="ECO:0000256" key="2">
    <source>
        <dbReference type="ARBA" id="ARBA00022723"/>
    </source>
</evidence>
<gene>
    <name evidence="7" type="ORF">METEAL_33780</name>
</gene>
<dbReference type="AlphaFoldDB" id="A0AA48GQE5"/>
<keyword evidence="5" id="KW-0472">Membrane</keyword>
<dbReference type="InterPro" id="IPR017896">
    <property type="entry name" value="4Fe4S_Fe-S-bd"/>
</dbReference>
<dbReference type="EMBL" id="AP027080">
    <property type="protein sequence ID" value="BDU74204.1"/>
    <property type="molecule type" value="Genomic_DNA"/>
</dbReference>
<evidence type="ECO:0000313" key="8">
    <source>
        <dbReference type="Proteomes" id="UP001238179"/>
    </source>
</evidence>
<keyword evidence="8" id="KW-1185">Reference proteome</keyword>
<dbReference type="Pfam" id="PF04976">
    <property type="entry name" value="DmsC"/>
    <property type="match status" value="1"/>
</dbReference>
<accession>A0AA48GQE5</accession>
<feature type="domain" description="4Fe-4S ferredoxin-type" evidence="6">
    <location>
        <begin position="82"/>
        <end position="111"/>
    </location>
</feature>
<feature type="transmembrane region" description="Helical" evidence="5">
    <location>
        <begin position="224"/>
        <end position="244"/>
    </location>
</feature>
<keyword evidence="3" id="KW-0408">Iron</keyword>
<keyword evidence="5" id="KW-1133">Transmembrane helix</keyword>
<evidence type="ECO:0000259" key="6">
    <source>
        <dbReference type="PROSITE" id="PS51379"/>
    </source>
</evidence>
<feature type="transmembrane region" description="Helical" evidence="5">
    <location>
        <begin position="265"/>
        <end position="298"/>
    </location>
</feature>
<dbReference type="Pfam" id="PF13247">
    <property type="entry name" value="Fer4_11"/>
    <property type="match status" value="1"/>
</dbReference>
<evidence type="ECO:0000256" key="1">
    <source>
        <dbReference type="ARBA" id="ARBA00022485"/>
    </source>
</evidence>
<dbReference type="Proteomes" id="UP001238179">
    <property type="component" value="Chromosome"/>
</dbReference>
<organism evidence="7 8">
    <name type="scientific">Mesoterricola silvestris</name>
    <dbReference type="NCBI Taxonomy" id="2927979"/>
    <lineage>
        <taxon>Bacteria</taxon>
        <taxon>Pseudomonadati</taxon>
        <taxon>Acidobacteriota</taxon>
        <taxon>Holophagae</taxon>
        <taxon>Holophagales</taxon>
        <taxon>Holophagaceae</taxon>
        <taxon>Mesoterricola</taxon>
    </lineage>
</organism>
<dbReference type="PROSITE" id="PS51379">
    <property type="entry name" value="4FE4S_FER_2"/>
    <property type="match status" value="1"/>
</dbReference>
<dbReference type="GO" id="GO:0046872">
    <property type="term" value="F:metal ion binding"/>
    <property type="evidence" value="ECO:0007669"/>
    <property type="project" value="UniProtKB-KW"/>
</dbReference>
<dbReference type="GO" id="GO:0019645">
    <property type="term" value="P:anaerobic electron transport chain"/>
    <property type="evidence" value="ECO:0007669"/>
    <property type="project" value="InterPro"/>
</dbReference>
<dbReference type="InterPro" id="IPR017900">
    <property type="entry name" value="4Fe4S_Fe_S_CS"/>
</dbReference>
<keyword evidence="4" id="KW-0411">Iron-sulfur</keyword>
<evidence type="ECO:0000313" key="7">
    <source>
        <dbReference type="EMBL" id="BDU74204.1"/>
    </source>
</evidence>
<evidence type="ECO:0000256" key="3">
    <source>
        <dbReference type="ARBA" id="ARBA00023004"/>
    </source>
</evidence>
<evidence type="ECO:0000256" key="5">
    <source>
        <dbReference type="SAM" id="Phobius"/>
    </source>
</evidence>
<dbReference type="CDD" id="cd16371">
    <property type="entry name" value="DMSOR_beta_like"/>
    <property type="match status" value="1"/>
</dbReference>
<dbReference type="KEGG" id="msil:METEAL_33780"/>
<dbReference type="InterPro" id="IPR050954">
    <property type="entry name" value="ET_IronSulfur_Cluster-Binding"/>
</dbReference>
<proteinExistence type="predicted"/>
<dbReference type="PANTHER" id="PTHR43177:SF3">
    <property type="entry name" value="PROTEIN NRFC HOMOLOG"/>
    <property type="match status" value="1"/>
</dbReference>
<dbReference type="InterPro" id="IPR007059">
    <property type="entry name" value="DmsC"/>
</dbReference>
<keyword evidence="1" id="KW-0004">4Fe-4S</keyword>
<evidence type="ECO:0000256" key="4">
    <source>
        <dbReference type="ARBA" id="ARBA00023014"/>
    </source>
</evidence>
<keyword evidence="5" id="KW-0812">Transmembrane</keyword>
<dbReference type="PROSITE" id="PS00198">
    <property type="entry name" value="4FE4S_FER_1"/>
    <property type="match status" value="1"/>
</dbReference>